<organism evidence="1 2">
    <name type="scientific">Roseofilum reptotaenium AO1-A</name>
    <dbReference type="NCBI Taxonomy" id="1925591"/>
    <lineage>
        <taxon>Bacteria</taxon>
        <taxon>Bacillati</taxon>
        <taxon>Cyanobacteriota</taxon>
        <taxon>Cyanophyceae</taxon>
        <taxon>Desertifilales</taxon>
        <taxon>Desertifilaceae</taxon>
        <taxon>Roseofilum</taxon>
    </lineage>
</organism>
<proteinExistence type="predicted"/>
<dbReference type="EMBL" id="MLAW01000007">
    <property type="protein sequence ID" value="OJJ26469.1"/>
    <property type="molecule type" value="Genomic_DNA"/>
</dbReference>
<dbReference type="AlphaFoldDB" id="A0A1L9QUZ6"/>
<accession>A0A1L9QUZ6</accession>
<dbReference type="STRING" id="1925591.BI308_06365"/>
<evidence type="ECO:0000313" key="2">
    <source>
        <dbReference type="Proteomes" id="UP000183940"/>
    </source>
</evidence>
<dbReference type="Proteomes" id="UP000183940">
    <property type="component" value="Unassembled WGS sequence"/>
</dbReference>
<reference evidence="1" key="1">
    <citation type="submission" date="2016-10" db="EMBL/GenBank/DDBJ databases">
        <title>CRISPR-Cas defence system in Roseofilum reptotaenium: evidence of a bacteriophage-cyanobacterium arms race in the coral black band disease.</title>
        <authorList>
            <person name="Buerger P."/>
            <person name="Wood-Charlson E.M."/>
            <person name="Weynberg K.D."/>
            <person name="Willis B."/>
            <person name="Van Oppen M.J."/>
        </authorList>
    </citation>
    <scope>NUCLEOTIDE SEQUENCE [LARGE SCALE GENOMIC DNA]</scope>
    <source>
        <strain evidence="1">AO1-A</strain>
    </source>
</reference>
<evidence type="ECO:0000313" key="1">
    <source>
        <dbReference type="EMBL" id="OJJ26469.1"/>
    </source>
</evidence>
<protein>
    <submittedName>
        <fullName evidence="1">Uncharacterized protein</fullName>
    </submittedName>
</protein>
<keyword evidence="2" id="KW-1185">Reference proteome</keyword>
<gene>
    <name evidence="1" type="ORF">BI308_06365</name>
</gene>
<sequence length="453" mass="53229">MGSSLMDQNYPPSGFKTTELRKNTSQYQETIYRYFLAIVKTDSPDQVLQQFRRLFIDHTEINDPAVNQALFSLVFANKEENFSHTLKRCCYILINNWEASRHHDAVRDLVGSFESQKIGRNSHSIPIKRLKAWTLNFINSPDYEGIKLFCAKFDLEEQTWSDRYTSYLLVPQYTNLQNSAEQRQAAKVRSQELKEKFKFDLAMYTTRSQLTHKRTDEAPKNPTRLGDEVLHLIKTILLRRGPYNYLNLANIFLQQTQDISYHEFKQALQRYLVFSVNDTAFIHLIENQLSVKLENVYTDYDGLPVTRALQLRTCNRVVEYLTTEDRTTPSTLFVLWVAQNNPLTLVTMMLKLILISKPTRVHLEARIADLISYYKNYPEQECKWLINFMEVLNIAFAIYADNVQYNLVRIDQKSLGSQTESNLDKYQIFSQLNMDKPVDFVHENHEDFLEEEE</sequence>
<comment type="caution">
    <text evidence="1">The sequence shown here is derived from an EMBL/GenBank/DDBJ whole genome shotgun (WGS) entry which is preliminary data.</text>
</comment>
<name>A0A1L9QUZ6_9CYAN</name>